<evidence type="ECO:0000256" key="1">
    <source>
        <dbReference type="ARBA" id="ARBA00009083"/>
    </source>
</evidence>
<dbReference type="SUPFAM" id="SSF57716">
    <property type="entry name" value="Glucocorticoid receptor-like (DNA-binding domain)"/>
    <property type="match status" value="1"/>
</dbReference>
<sequence length="172" mass="19859">MLGLFQRVISAGASQLRCAAMSSRMTQTSLQPMSLTARLTGSGSAILGALSASRPGAVNTVVPSRSKSFDHHFLNRWMARDYKRRVMLKKYTPLRQRYVAMKRCSVLPKEIQEIVSQEIHEFPRDSCYSRAHKRCILTSRPRWCIHKYRLSRIRWRLLADYNQLSGVTRATW</sequence>
<reference evidence="4" key="1">
    <citation type="journal article" date="2023" name="G3 (Bethesda)">
        <title>A reference genome for the long-term kleptoplast-retaining sea slug Elysia crispata morphotype clarki.</title>
        <authorList>
            <person name="Eastman K.E."/>
            <person name="Pendleton A.L."/>
            <person name="Shaikh M.A."/>
            <person name="Suttiyut T."/>
            <person name="Ogas R."/>
            <person name="Tomko P."/>
            <person name="Gavelis G."/>
            <person name="Widhalm J.R."/>
            <person name="Wisecaver J.H."/>
        </authorList>
    </citation>
    <scope>NUCLEOTIDE SEQUENCE</scope>
    <source>
        <strain evidence="4">ECLA1</strain>
    </source>
</reference>
<gene>
    <name evidence="4" type="ORF">RRG08_006920</name>
</gene>
<organism evidence="4 5">
    <name type="scientific">Elysia crispata</name>
    <name type="common">lettuce slug</name>
    <dbReference type="NCBI Taxonomy" id="231223"/>
    <lineage>
        <taxon>Eukaryota</taxon>
        <taxon>Metazoa</taxon>
        <taxon>Spiralia</taxon>
        <taxon>Lophotrochozoa</taxon>
        <taxon>Mollusca</taxon>
        <taxon>Gastropoda</taxon>
        <taxon>Heterobranchia</taxon>
        <taxon>Euthyneura</taxon>
        <taxon>Panpulmonata</taxon>
        <taxon>Sacoglossa</taxon>
        <taxon>Placobranchoidea</taxon>
        <taxon>Plakobranchidae</taxon>
        <taxon>Elysia</taxon>
    </lineage>
</organism>
<comment type="caution">
    <text evidence="4">The sequence shown here is derived from an EMBL/GenBank/DDBJ whole genome shotgun (WGS) entry which is preliminary data.</text>
</comment>
<dbReference type="Gene3D" id="1.10.287.1480">
    <property type="match status" value="1"/>
</dbReference>
<evidence type="ECO:0000313" key="5">
    <source>
        <dbReference type="Proteomes" id="UP001283361"/>
    </source>
</evidence>
<dbReference type="GO" id="GO:0003735">
    <property type="term" value="F:structural constituent of ribosome"/>
    <property type="evidence" value="ECO:0007669"/>
    <property type="project" value="InterPro"/>
</dbReference>
<evidence type="ECO:0008006" key="6">
    <source>
        <dbReference type="Google" id="ProtNLM"/>
    </source>
</evidence>
<keyword evidence="3" id="KW-0687">Ribonucleoprotein</keyword>
<dbReference type="Pfam" id="PF00253">
    <property type="entry name" value="Ribosomal_S14"/>
    <property type="match status" value="1"/>
</dbReference>
<keyword evidence="5" id="KW-1185">Reference proteome</keyword>
<dbReference type="PANTHER" id="PTHR19836:SF19">
    <property type="entry name" value="SMALL RIBOSOMAL SUBUNIT PROTEIN US14M"/>
    <property type="match status" value="1"/>
</dbReference>
<dbReference type="AlphaFoldDB" id="A0AAE1BDQ0"/>
<evidence type="ECO:0000256" key="3">
    <source>
        <dbReference type="ARBA" id="ARBA00023274"/>
    </source>
</evidence>
<dbReference type="PANTHER" id="PTHR19836">
    <property type="entry name" value="30S RIBOSOMAL PROTEIN S14"/>
    <property type="match status" value="1"/>
</dbReference>
<dbReference type="GO" id="GO:0006412">
    <property type="term" value="P:translation"/>
    <property type="evidence" value="ECO:0007669"/>
    <property type="project" value="InterPro"/>
</dbReference>
<dbReference type="GO" id="GO:0005763">
    <property type="term" value="C:mitochondrial small ribosomal subunit"/>
    <property type="evidence" value="ECO:0007669"/>
    <property type="project" value="TreeGrafter"/>
</dbReference>
<protein>
    <recommendedName>
        <fullName evidence="6">Ribosomal protein S14</fullName>
    </recommendedName>
</protein>
<accession>A0AAE1BDQ0</accession>
<dbReference type="InterPro" id="IPR001209">
    <property type="entry name" value="Ribosomal_uS14"/>
</dbReference>
<keyword evidence="2" id="KW-0689">Ribosomal protein</keyword>
<proteinExistence type="inferred from homology"/>
<evidence type="ECO:0000256" key="2">
    <source>
        <dbReference type="ARBA" id="ARBA00022980"/>
    </source>
</evidence>
<dbReference type="Proteomes" id="UP001283361">
    <property type="component" value="Unassembled WGS sequence"/>
</dbReference>
<evidence type="ECO:0000313" key="4">
    <source>
        <dbReference type="EMBL" id="KAK3803367.1"/>
    </source>
</evidence>
<comment type="similarity">
    <text evidence="1">Belongs to the universal ribosomal protein uS14 family.</text>
</comment>
<dbReference type="EMBL" id="JAWDGP010000148">
    <property type="protein sequence ID" value="KAK3803367.1"/>
    <property type="molecule type" value="Genomic_DNA"/>
</dbReference>
<name>A0AAE1BDQ0_9GAST</name>